<dbReference type="NCBIfam" id="TIGR03413">
    <property type="entry name" value="GSH_gloB"/>
    <property type="match status" value="1"/>
</dbReference>
<dbReference type="PROSITE" id="PS00743">
    <property type="entry name" value="BETA_LACTAMASE_B_1"/>
    <property type="match status" value="1"/>
</dbReference>
<feature type="binding site" evidence="7">
    <location>
        <position position="57"/>
    </location>
    <ligand>
        <name>Zn(2+)</name>
        <dbReference type="ChEBI" id="CHEBI:29105"/>
        <label>1</label>
    </ligand>
</feature>
<dbReference type="InterPro" id="IPR001018">
    <property type="entry name" value="Beta-lactamase_class-B_CS"/>
</dbReference>
<evidence type="ECO:0000313" key="10">
    <source>
        <dbReference type="Proteomes" id="UP000196573"/>
    </source>
</evidence>
<dbReference type="Proteomes" id="UP000196573">
    <property type="component" value="Unassembled WGS sequence"/>
</dbReference>
<evidence type="ECO:0000259" key="8">
    <source>
        <dbReference type="SMART" id="SM00849"/>
    </source>
</evidence>
<dbReference type="RefSeq" id="WP_087111440.1">
    <property type="nucleotide sequence ID" value="NZ_CBCSCN010000007.1"/>
</dbReference>
<dbReference type="SMART" id="SM00849">
    <property type="entry name" value="Lactamase_B"/>
    <property type="match status" value="1"/>
</dbReference>
<dbReference type="Gene3D" id="3.60.15.10">
    <property type="entry name" value="Ribonuclease Z/Hydroxyacylglutathione hydrolase-like"/>
    <property type="match status" value="1"/>
</dbReference>
<dbReference type="InterPro" id="IPR050110">
    <property type="entry name" value="Glyoxalase_II_hydrolase"/>
</dbReference>
<comment type="pathway">
    <text evidence="2 7">Secondary metabolite metabolism; methylglyoxal degradation; (R)-lactate from methylglyoxal: step 2/2.</text>
</comment>
<dbReference type="PANTHER" id="PTHR43705">
    <property type="entry name" value="HYDROXYACYLGLUTATHIONE HYDROLASE"/>
    <property type="match status" value="1"/>
</dbReference>
<feature type="binding site" evidence="7">
    <location>
        <position position="133"/>
    </location>
    <ligand>
        <name>Zn(2+)</name>
        <dbReference type="ChEBI" id="CHEBI:29105"/>
        <label>1</label>
    </ligand>
</feature>
<evidence type="ECO:0000313" key="9">
    <source>
        <dbReference type="EMBL" id="SMA49135.1"/>
    </source>
</evidence>
<evidence type="ECO:0000256" key="6">
    <source>
        <dbReference type="ARBA" id="ARBA00022833"/>
    </source>
</evidence>
<evidence type="ECO:0000256" key="1">
    <source>
        <dbReference type="ARBA" id="ARBA00001623"/>
    </source>
</evidence>
<dbReference type="GO" id="GO:0017001">
    <property type="term" value="P:antibiotic catabolic process"/>
    <property type="evidence" value="ECO:0007669"/>
    <property type="project" value="InterPro"/>
</dbReference>
<dbReference type="InterPro" id="IPR032282">
    <property type="entry name" value="HAGH_C"/>
</dbReference>
<feature type="binding site" evidence="7">
    <location>
        <position position="59"/>
    </location>
    <ligand>
        <name>Zn(2+)</name>
        <dbReference type="ChEBI" id="CHEBI:29105"/>
        <label>2</label>
    </ligand>
</feature>
<feature type="binding site" evidence="7">
    <location>
        <position position="55"/>
    </location>
    <ligand>
        <name>Zn(2+)</name>
        <dbReference type="ChEBI" id="CHEBI:29105"/>
        <label>1</label>
    </ligand>
</feature>
<feature type="binding site" evidence="7">
    <location>
        <position position="171"/>
    </location>
    <ligand>
        <name>Zn(2+)</name>
        <dbReference type="ChEBI" id="CHEBI:29105"/>
        <label>2</label>
    </ligand>
</feature>
<comment type="similarity">
    <text evidence="3 7">Belongs to the metallo-beta-lactamase superfamily. Glyoxalase II family.</text>
</comment>
<keyword evidence="10" id="KW-1185">Reference proteome</keyword>
<dbReference type="GO" id="GO:0004416">
    <property type="term" value="F:hydroxyacylglutathione hydrolase activity"/>
    <property type="evidence" value="ECO:0007669"/>
    <property type="project" value="UniProtKB-UniRule"/>
</dbReference>
<accession>A0A1X7AME1</accession>
<dbReference type="InterPro" id="IPR001279">
    <property type="entry name" value="Metallo-B-lactamas"/>
</dbReference>
<dbReference type="CDD" id="cd07723">
    <property type="entry name" value="hydroxyacylglutathione_hydrolase_MBL-fold"/>
    <property type="match status" value="1"/>
</dbReference>
<dbReference type="PANTHER" id="PTHR43705:SF1">
    <property type="entry name" value="HYDROXYACYLGLUTATHIONE HYDROLASE GLOB"/>
    <property type="match status" value="1"/>
</dbReference>
<comment type="cofactor">
    <cofactor evidence="7">
        <name>Zn(2+)</name>
        <dbReference type="ChEBI" id="CHEBI:29105"/>
    </cofactor>
    <text evidence="7">Binds 2 Zn(2+) ions per subunit.</text>
</comment>
<reference evidence="9 10" key="1">
    <citation type="submission" date="2017-03" db="EMBL/GenBank/DDBJ databases">
        <authorList>
            <person name="Afonso C.L."/>
            <person name="Miller P.J."/>
            <person name="Scott M.A."/>
            <person name="Spackman E."/>
            <person name="Goraichik I."/>
            <person name="Dimitrov K.M."/>
            <person name="Suarez D.L."/>
            <person name="Swayne D.E."/>
        </authorList>
    </citation>
    <scope>NUCLEOTIDE SEQUENCE [LARGE SCALE GENOMIC DNA]</scope>
    <source>
        <strain evidence="9">SB41UT1</strain>
    </source>
</reference>
<dbReference type="OrthoDB" id="9802248at2"/>
<dbReference type="GO" id="GO:0008270">
    <property type="term" value="F:zinc ion binding"/>
    <property type="evidence" value="ECO:0007669"/>
    <property type="project" value="InterPro"/>
</dbReference>
<protein>
    <recommendedName>
        <fullName evidence="7">Hydroxyacylglutathione hydrolase</fullName>
        <ecNumber evidence="7">3.1.2.6</ecNumber>
    </recommendedName>
    <alternativeName>
        <fullName evidence="7">Glyoxalase II</fullName>
        <shortName evidence="7">Glx II</shortName>
    </alternativeName>
</protein>
<dbReference type="PIRSF" id="PIRSF005457">
    <property type="entry name" value="Glx"/>
    <property type="match status" value="1"/>
</dbReference>
<dbReference type="SUPFAM" id="SSF56281">
    <property type="entry name" value="Metallo-hydrolase/oxidoreductase"/>
    <property type="match status" value="1"/>
</dbReference>
<comment type="catalytic activity">
    <reaction evidence="1 7">
        <text>an S-(2-hydroxyacyl)glutathione + H2O = a 2-hydroxy carboxylate + glutathione + H(+)</text>
        <dbReference type="Rhea" id="RHEA:21864"/>
        <dbReference type="ChEBI" id="CHEBI:15377"/>
        <dbReference type="ChEBI" id="CHEBI:15378"/>
        <dbReference type="ChEBI" id="CHEBI:57925"/>
        <dbReference type="ChEBI" id="CHEBI:58896"/>
        <dbReference type="ChEBI" id="CHEBI:71261"/>
        <dbReference type="EC" id="3.1.2.6"/>
    </reaction>
</comment>
<dbReference type="InterPro" id="IPR036866">
    <property type="entry name" value="RibonucZ/Hydroxyglut_hydro"/>
</dbReference>
<organism evidence="9 10">
    <name type="scientific">Parendozoicomonas haliclonae</name>
    <dbReference type="NCBI Taxonomy" id="1960125"/>
    <lineage>
        <taxon>Bacteria</taxon>
        <taxon>Pseudomonadati</taxon>
        <taxon>Pseudomonadota</taxon>
        <taxon>Gammaproteobacteria</taxon>
        <taxon>Oceanospirillales</taxon>
        <taxon>Endozoicomonadaceae</taxon>
        <taxon>Parendozoicomonas</taxon>
    </lineage>
</organism>
<proteinExistence type="inferred from homology"/>
<dbReference type="HAMAP" id="MF_01374">
    <property type="entry name" value="Glyoxalase_2"/>
    <property type="match status" value="1"/>
</dbReference>
<gene>
    <name evidence="9" type="primary">gloB_1</name>
    <name evidence="7" type="synonym">gloB</name>
    <name evidence="9" type="ORF">EHSB41UT_03077</name>
</gene>
<dbReference type="GO" id="GO:0019243">
    <property type="term" value="P:methylglyoxal catabolic process to D-lactate via S-lactoyl-glutathione"/>
    <property type="evidence" value="ECO:0007669"/>
    <property type="project" value="UniProtKB-UniRule"/>
</dbReference>
<name>A0A1X7AME1_9GAMM</name>
<dbReference type="InterPro" id="IPR035680">
    <property type="entry name" value="Clx_II_MBL"/>
</dbReference>
<keyword evidence="5 7" id="KW-0378">Hydrolase</keyword>
<comment type="function">
    <text evidence="7">Thiolesterase that catalyzes the hydrolysis of S-D-lactoyl-glutathione to form glutathione and D-lactic acid.</text>
</comment>
<feature type="binding site" evidence="7">
    <location>
        <position position="60"/>
    </location>
    <ligand>
        <name>Zn(2+)</name>
        <dbReference type="ChEBI" id="CHEBI:29105"/>
        <label>2</label>
    </ligand>
</feature>
<dbReference type="Pfam" id="PF16123">
    <property type="entry name" value="HAGH_C"/>
    <property type="match status" value="1"/>
</dbReference>
<dbReference type="UniPathway" id="UPA00619">
    <property type="reaction ID" value="UER00676"/>
</dbReference>
<feature type="binding site" evidence="7">
    <location>
        <position position="111"/>
    </location>
    <ligand>
        <name>Zn(2+)</name>
        <dbReference type="ChEBI" id="CHEBI:29105"/>
        <label>1</label>
    </ligand>
</feature>
<dbReference type="EC" id="3.1.2.6" evidence="7"/>
<feature type="domain" description="Metallo-beta-lactamase" evidence="8">
    <location>
        <begin position="12"/>
        <end position="171"/>
    </location>
</feature>
<evidence type="ECO:0000256" key="2">
    <source>
        <dbReference type="ARBA" id="ARBA00004963"/>
    </source>
</evidence>
<evidence type="ECO:0000256" key="7">
    <source>
        <dbReference type="HAMAP-Rule" id="MF_01374"/>
    </source>
</evidence>
<comment type="subunit">
    <text evidence="7">Monomer.</text>
</comment>
<dbReference type="InterPro" id="IPR017782">
    <property type="entry name" value="Hydroxyacylglutathione_Hdrlase"/>
</dbReference>
<feature type="binding site" evidence="7">
    <location>
        <position position="133"/>
    </location>
    <ligand>
        <name>Zn(2+)</name>
        <dbReference type="ChEBI" id="CHEBI:29105"/>
        <label>2</label>
    </ligand>
</feature>
<dbReference type="Pfam" id="PF00753">
    <property type="entry name" value="Lactamase_B"/>
    <property type="match status" value="1"/>
</dbReference>
<keyword evidence="6 7" id="KW-0862">Zinc</keyword>
<keyword evidence="4 7" id="KW-0479">Metal-binding</keyword>
<dbReference type="GO" id="GO:0008800">
    <property type="term" value="F:beta-lactamase activity"/>
    <property type="evidence" value="ECO:0007669"/>
    <property type="project" value="InterPro"/>
</dbReference>
<evidence type="ECO:0000256" key="4">
    <source>
        <dbReference type="ARBA" id="ARBA00022723"/>
    </source>
</evidence>
<evidence type="ECO:0000256" key="3">
    <source>
        <dbReference type="ARBA" id="ARBA00006759"/>
    </source>
</evidence>
<sequence length="259" mass="28416">MLSITGLPAFNDNYIWMLADSESQTCYVVDPGDAQVVERACQEQQLTLAGILVTHHHADHIGGVNALTKDRSIPMFGPAHDNISVLTHPLSDGDTVNVFGGTFQVLDTPGHTKGHICYFGQPENIGPVLFCGDTLFAGGCGRLFEGTPAQMLSSLTRLSQLPEETRVYCAHEYTLSNLKFAHAVEPNNTEIAERIQQVQQLRRLGLPTVPSTIALEQKTNPFLRTALPAVQQAASRFSGRPVNSNEDSFAIIRQWKDNF</sequence>
<dbReference type="AlphaFoldDB" id="A0A1X7AME1"/>
<dbReference type="EMBL" id="FWPT01000007">
    <property type="protein sequence ID" value="SMA49135.1"/>
    <property type="molecule type" value="Genomic_DNA"/>
</dbReference>
<evidence type="ECO:0000256" key="5">
    <source>
        <dbReference type="ARBA" id="ARBA00022801"/>
    </source>
</evidence>